<name>A0ABQ2PB41_9NEIS</name>
<comment type="caution">
    <text evidence="1">The sequence shown here is derived from an EMBL/GenBank/DDBJ whole genome shotgun (WGS) entry which is preliminary data.</text>
</comment>
<evidence type="ECO:0000313" key="1">
    <source>
        <dbReference type="EMBL" id="GGP22269.1"/>
    </source>
</evidence>
<dbReference type="InterPro" id="IPR008868">
    <property type="entry name" value="TniB"/>
</dbReference>
<dbReference type="InterPro" id="IPR027417">
    <property type="entry name" value="P-loop_NTPase"/>
</dbReference>
<dbReference type="Proteomes" id="UP000637267">
    <property type="component" value="Unassembled WGS sequence"/>
</dbReference>
<dbReference type="EMBL" id="BMLX01000003">
    <property type="protein sequence ID" value="GGP22269.1"/>
    <property type="molecule type" value="Genomic_DNA"/>
</dbReference>
<dbReference type="Pfam" id="PF05621">
    <property type="entry name" value="TniB"/>
    <property type="match status" value="1"/>
</dbReference>
<protein>
    <recommendedName>
        <fullName evidence="3">TniB protein</fullName>
    </recommendedName>
</protein>
<evidence type="ECO:0000313" key="2">
    <source>
        <dbReference type="Proteomes" id="UP000637267"/>
    </source>
</evidence>
<sequence>MKITLDGNPTSTSIRQDILEAIGYVGQIRKAKAAELDRVIKEAFGELDVRLLVVDEAGHLVPSSRRRNEDRLGGAAWDTLKRLHEELKIGFVFVGTPVVGEMVRSDSQFNSRWGEAPMRHYQNDQSWNGLLGALDQALPFEQSAGLNSRESSNAFFAATGGNLRLLKRLVAEAVLLGARRSDQKLEIDYVAKAFDLLGYRGTNPFRGLS</sequence>
<accession>A0ABQ2PB41</accession>
<proteinExistence type="predicted"/>
<dbReference type="SUPFAM" id="SSF52540">
    <property type="entry name" value="P-loop containing nucleoside triphosphate hydrolases"/>
    <property type="match status" value="1"/>
</dbReference>
<gene>
    <name evidence="1" type="ORF">GCM10010970_24390</name>
</gene>
<reference evidence="2" key="1">
    <citation type="journal article" date="2019" name="Int. J. Syst. Evol. Microbiol.">
        <title>The Global Catalogue of Microorganisms (GCM) 10K type strain sequencing project: providing services to taxonomists for standard genome sequencing and annotation.</title>
        <authorList>
            <consortium name="The Broad Institute Genomics Platform"/>
            <consortium name="The Broad Institute Genome Sequencing Center for Infectious Disease"/>
            <person name="Wu L."/>
            <person name="Ma J."/>
        </authorList>
    </citation>
    <scope>NUCLEOTIDE SEQUENCE [LARGE SCALE GENOMIC DNA]</scope>
    <source>
        <strain evidence="2">CGMCC 1.8859</strain>
    </source>
</reference>
<keyword evidence="2" id="KW-1185">Reference proteome</keyword>
<organism evidence="1 2">
    <name type="scientific">Silvimonas iriomotensis</name>
    <dbReference type="NCBI Taxonomy" id="449662"/>
    <lineage>
        <taxon>Bacteria</taxon>
        <taxon>Pseudomonadati</taxon>
        <taxon>Pseudomonadota</taxon>
        <taxon>Betaproteobacteria</taxon>
        <taxon>Neisseriales</taxon>
        <taxon>Chitinibacteraceae</taxon>
        <taxon>Silvimonas</taxon>
    </lineage>
</organism>
<evidence type="ECO:0008006" key="3">
    <source>
        <dbReference type="Google" id="ProtNLM"/>
    </source>
</evidence>